<dbReference type="RefSeq" id="WP_192730322.1">
    <property type="nucleotide sequence ID" value="NZ_BAAAVL010000018.1"/>
</dbReference>
<comment type="caution">
    <text evidence="6">The sequence shown here is derived from an EMBL/GenBank/DDBJ whole genome shotgun (WGS) entry which is preliminary data.</text>
</comment>
<evidence type="ECO:0000256" key="2">
    <source>
        <dbReference type="ARBA" id="ARBA00022612"/>
    </source>
</evidence>
<feature type="region of interest" description="Disordered" evidence="5">
    <location>
        <begin position="302"/>
        <end position="322"/>
    </location>
</feature>
<dbReference type="EMBL" id="JADBEC010000001">
    <property type="protein sequence ID" value="MBE1506645.1"/>
    <property type="molecule type" value="Genomic_DNA"/>
</dbReference>
<keyword evidence="3" id="KW-0231">Viral genome packaging</keyword>
<evidence type="ECO:0000256" key="1">
    <source>
        <dbReference type="ARBA" id="ARBA00004328"/>
    </source>
</evidence>
<name>A0ABR9ITX3_RHIVS</name>
<organism evidence="6 7">
    <name type="scientific">Rhizobium viscosum</name>
    <name type="common">Arthrobacter viscosus</name>
    <dbReference type="NCBI Taxonomy" id="1673"/>
    <lineage>
        <taxon>Bacteria</taxon>
        <taxon>Pseudomonadati</taxon>
        <taxon>Pseudomonadota</taxon>
        <taxon>Alphaproteobacteria</taxon>
        <taxon>Hyphomicrobiales</taxon>
        <taxon>Rhizobiaceae</taxon>
        <taxon>Rhizobium/Agrobacterium group</taxon>
        <taxon>Rhizobium</taxon>
    </lineage>
</organism>
<dbReference type="Proteomes" id="UP000620262">
    <property type="component" value="Unassembled WGS sequence"/>
</dbReference>
<reference evidence="6 7" key="1">
    <citation type="submission" date="2020-10" db="EMBL/GenBank/DDBJ databases">
        <title>Sequencing the genomes of 1000 actinobacteria strains.</title>
        <authorList>
            <person name="Klenk H.-P."/>
        </authorList>
    </citation>
    <scope>NUCLEOTIDE SEQUENCE [LARGE SCALE GENOMIC DNA]</scope>
    <source>
        <strain evidence="6 7">DSM 7307</strain>
    </source>
</reference>
<evidence type="ECO:0000313" key="7">
    <source>
        <dbReference type="Proteomes" id="UP000620262"/>
    </source>
</evidence>
<evidence type="ECO:0000256" key="3">
    <source>
        <dbReference type="ARBA" id="ARBA00023219"/>
    </source>
</evidence>
<accession>A0ABR9ITX3</accession>
<evidence type="ECO:0000256" key="4">
    <source>
        <dbReference type="SAM" id="Coils"/>
    </source>
</evidence>
<dbReference type="InterPro" id="IPR020991">
    <property type="entry name" value="Connector_podovirus"/>
</dbReference>
<proteinExistence type="predicted"/>
<feature type="compositionally biased region" description="Polar residues" evidence="5">
    <location>
        <begin position="309"/>
        <end position="318"/>
    </location>
</feature>
<keyword evidence="4" id="KW-0175">Coiled coil</keyword>
<protein>
    <recommendedName>
        <fullName evidence="8">Phage tail protein</fullName>
    </recommendedName>
</protein>
<evidence type="ECO:0000313" key="6">
    <source>
        <dbReference type="EMBL" id="MBE1506645.1"/>
    </source>
</evidence>
<dbReference type="Pfam" id="PF12236">
    <property type="entry name" value="Head-tail_con"/>
    <property type="match status" value="1"/>
</dbReference>
<evidence type="ECO:0000256" key="5">
    <source>
        <dbReference type="SAM" id="MobiDB-lite"/>
    </source>
</evidence>
<keyword evidence="7" id="KW-1185">Reference proteome</keyword>
<sequence>MENLRRDNETQIAYHRRRLNELKEVRQPWEAEWRALSEHIEPTRLRLHSGREGPRSRDKIIDSTGTHAYETLKSGMHSGLTSPARPWFRLTTFDPDLKKLDAVKVYLAAVQDKMREVFAASNLYRAFHIGYGDLGQFGQSVAILVEDEETVIRVQQLVHGRFWIARDHKGKATTLYRTFRWSVQRIIERFGYDNVPERLKSLYDSSKYGECFDVYHAIEPRYDRDPKLIDKRNKAFLSNYWIDEIGSDLLEESGFDSNPIIAPAWELSEDDHYALSPGQKALGDIRMLQLEQTRKLEGIDKKVRPPMNAPTSMQNSPASLLPGAVNYVDDPTGKGFRPAMEVNLSLAELREDIQEVQNRIEKTFFADLFFAITNMEGVQPRNQFELTQRKEEQLLQLGPVLENVFGDQLGPTIDRTFDILAARDELPPPPPELQGTELKVEYISTLAQAQQAVATGAIERGVAFMGQVSAVKPEALDKLDVDEAIDLYFDAIGAPPSMILADDKVEDIRAQRAQQMQAAQTAQMASQVAPALNQGAKAAQVLADANDNPNGAALLRQLGLA</sequence>
<comment type="subcellular location">
    <subcellularLocation>
        <location evidence="1">Virion</location>
    </subcellularLocation>
</comment>
<feature type="coiled-coil region" evidence="4">
    <location>
        <begin position="339"/>
        <end position="366"/>
    </location>
</feature>
<evidence type="ECO:0008006" key="8">
    <source>
        <dbReference type="Google" id="ProtNLM"/>
    </source>
</evidence>
<keyword evidence="2" id="KW-1188">Viral release from host cell</keyword>
<gene>
    <name evidence="6" type="ORF">H4W29_003826</name>
</gene>